<dbReference type="GO" id="GO:0016491">
    <property type="term" value="F:oxidoreductase activity"/>
    <property type="evidence" value="ECO:0007669"/>
    <property type="project" value="UniProtKB-KW"/>
</dbReference>
<accession>A0A4Q4TRS3</accession>
<evidence type="ECO:0000256" key="2">
    <source>
        <dbReference type="ARBA" id="ARBA00023002"/>
    </source>
</evidence>
<dbReference type="Proteomes" id="UP000293360">
    <property type="component" value="Unassembled WGS sequence"/>
</dbReference>
<evidence type="ECO:0000256" key="1">
    <source>
        <dbReference type="ARBA" id="ARBA00006484"/>
    </source>
</evidence>
<dbReference type="PANTHER" id="PTHR24320:SF152">
    <property type="entry name" value="SHORT-CHAIN DEHYDROGENASE_REDUCTASE FAMILY PROTEIN"/>
    <property type="match status" value="1"/>
</dbReference>
<evidence type="ECO:0000313" key="4">
    <source>
        <dbReference type="Proteomes" id="UP000293360"/>
    </source>
</evidence>
<gene>
    <name evidence="3" type="ORF">DL764_001307</name>
</gene>
<dbReference type="PROSITE" id="PS51257">
    <property type="entry name" value="PROKAR_LIPOPROTEIN"/>
    <property type="match status" value="1"/>
</dbReference>
<proteinExistence type="inferred from homology"/>
<dbReference type="PRINTS" id="PR00081">
    <property type="entry name" value="GDHRDH"/>
</dbReference>
<organism evidence="3 4">
    <name type="scientific">Monosporascus ibericus</name>
    <dbReference type="NCBI Taxonomy" id="155417"/>
    <lineage>
        <taxon>Eukaryota</taxon>
        <taxon>Fungi</taxon>
        <taxon>Dikarya</taxon>
        <taxon>Ascomycota</taxon>
        <taxon>Pezizomycotina</taxon>
        <taxon>Sordariomycetes</taxon>
        <taxon>Xylariomycetidae</taxon>
        <taxon>Xylariales</taxon>
        <taxon>Xylariales incertae sedis</taxon>
        <taxon>Monosporascus</taxon>
    </lineage>
</organism>
<reference evidence="3 4" key="1">
    <citation type="submission" date="2018-06" db="EMBL/GenBank/DDBJ databases">
        <title>Complete Genomes of Monosporascus.</title>
        <authorList>
            <person name="Robinson A.J."/>
            <person name="Natvig D.O."/>
        </authorList>
    </citation>
    <scope>NUCLEOTIDE SEQUENCE [LARGE SCALE GENOMIC DNA]</scope>
    <source>
        <strain evidence="3 4">CBS 110550</strain>
    </source>
</reference>
<dbReference type="PANTHER" id="PTHR24320">
    <property type="entry name" value="RETINOL DEHYDROGENASE"/>
    <property type="match status" value="1"/>
</dbReference>
<name>A0A4Q4TRS3_9PEZI</name>
<comment type="similarity">
    <text evidence="1">Belongs to the short-chain dehydrogenases/reductases (SDR) family.</text>
</comment>
<sequence length="346" mass="38374">MGSPKGTILVTGANGGLGCGIVSKIISTPELAQYHGVYVVRDASFATALKSTLKKAPASHSYEILSLELSLLANVREFVRAFNTRVAEGDIPPVRTLILNAGYNDLGQQSLTDEGFDTSFIANYLGHWLLTMRLLQSMDRENGRIVVLGSNSYDVNHSVHKLDGYYEDEKWKTFFRDDNIDTIAKGTWSCNKDDLPRRAGVRRYGVAKMCAIMMVGELQRRLDTDPVLKNISITGIDPGVMGTGLVRRGNWVTRVLIWPIILPLLAPLLTWLQPNGEIRTISKSSADVLTAAFETSPDLRGKYLNGSEPQEIVPEAADIKKRAMVWRDSVKYAQLTEQDTTLVNWT</sequence>
<dbReference type="OrthoDB" id="191139at2759"/>
<protein>
    <recommendedName>
        <fullName evidence="5">Ketoreductase (KR) domain-containing protein</fullName>
    </recommendedName>
</protein>
<dbReference type="EMBL" id="QJNU01000038">
    <property type="protein sequence ID" value="RYP09428.1"/>
    <property type="molecule type" value="Genomic_DNA"/>
</dbReference>
<dbReference type="InterPro" id="IPR036291">
    <property type="entry name" value="NAD(P)-bd_dom_sf"/>
</dbReference>
<keyword evidence="2" id="KW-0560">Oxidoreductase</keyword>
<dbReference type="SUPFAM" id="SSF51735">
    <property type="entry name" value="NAD(P)-binding Rossmann-fold domains"/>
    <property type="match status" value="1"/>
</dbReference>
<keyword evidence="4" id="KW-1185">Reference proteome</keyword>
<dbReference type="Pfam" id="PF00106">
    <property type="entry name" value="adh_short"/>
    <property type="match status" value="1"/>
</dbReference>
<evidence type="ECO:0008006" key="5">
    <source>
        <dbReference type="Google" id="ProtNLM"/>
    </source>
</evidence>
<dbReference type="Gene3D" id="3.40.50.720">
    <property type="entry name" value="NAD(P)-binding Rossmann-like Domain"/>
    <property type="match status" value="1"/>
</dbReference>
<dbReference type="InterPro" id="IPR002347">
    <property type="entry name" value="SDR_fam"/>
</dbReference>
<dbReference type="AlphaFoldDB" id="A0A4Q4TRS3"/>
<evidence type="ECO:0000313" key="3">
    <source>
        <dbReference type="EMBL" id="RYP09428.1"/>
    </source>
</evidence>
<comment type="caution">
    <text evidence="3">The sequence shown here is derived from an EMBL/GenBank/DDBJ whole genome shotgun (WGS) entry which is preliminary data.</text>
</comment>
<dbReference type="STRING" id="155417.A0A4Q4TRS3"/>